<evidence type="ECO:0000313" key="3">
    <source>
        <dbReference type="Proteomes" id="UP001370758"/>
    </source>
</evidence>
<comment type="caution">
    <text evidence="2">The sequence shown here is derived from an EMBL/GenBank/DDBJ whole genome shotgun (WGS) entry which is preliminary data.</text>
</comment>
<reference evidence="2 3" key="1">
    <citation type="submission" date="2023-08" db="EMBL/GenBank/DDBJ databases">
        <authorList>
            <person name="Palmer J.M."/>
        </authorList>
    </citation>
    <scope>NUCLEOTIDE SEQUENCE [LARGE SCALE GENOMIC DNA]</scope>
    <source>
        <strain evidence="2 3">TWF481</strain>
    </source>
</reference>
<keyword evidence="3" id="KW-1185">Reference proteome</keyword>
<organism evidence="2 3">
    <name type="scientific">Arthrobotrys musiformis</name>
    <dbReference type="NCBI Taxonomy" id="47236"/>
    <lineage>
        <taxon>Eukaryota</taxon>
        <taxon>Fungi</taxon>
        <taxon>Dikarya</taxon>
        <taxon>Ascomycota</taxon>
        <taxon>Pezizomycotina</taxon>
        <taxon>Orbiliomycetes</taxon>
        <taxon>Orbiliales</taxon>
        <taxon>Orbiliaceae</taxon>
        <taxon>Arthrobotrys</taxon>
    </lineage>
</organism>
<feature type="region of interest" description="Disordered" evidence="1">
    <location>
        <begin position="85"/>
        <end position="136"/>
    </location>
</feature>
<dbReference type="EMBL" id="JAVHJL010000011">
    <property type="protein sequence ID" value="KAK6496303.1"/>
    <property type="molecule type" value="Genomic_DNA"/>
</dbReference>
<accession>A0AAV9VTX9</accession>
<sequence length="232" mass="26006">MNLELLEVKEVKFLPVAELQLPISNPSYQGQLHLHTVPSQTEIAQGRNEIIPPITPKRGCRGFDPATPLWQILLPYTPTKPYYGSSTVRQKKYGDTTERPLRERRPISSASPGRIVGRLYRRYGTPPPRPKFGGLYNSEDSRLQGLDWSQLPDDESECIPTTQGFETPSPNIILEDYDSDDTIEAFAYHAATSPSTIVHYRSTMRRRMKKLRGGACGNALTIHGPMVELAVG</sequence>
<dbReference type="AlphaFoldDB" id="A0AAV9VTX9"/>
<dbReference type="Proteomes" id="UP001370758">
    <property type="component" value="Unassembled WGS sequence"/>
</dbReference>
<proteinExistence type="predicted"/>
<gene>
    <name evidence="2" type="ORF">TWF481_002328</name>
</gene>
<evidence type="ECO:0000256" key="1">
    <source>
        <dbReference type="SAM" id="MobiDB-lite"/>
    </source>
</evidence>
<name>A0AAV9VTX9_9PEZI</name>
<protein>
    <submittedName>
        <fullName evidence="2">Uncharacterized protein</fullName>
    </submittedName>
</protein>
<evidence type="ECO:0000313" key="2">
    <source>
        <dbReference type="EMBL" id="KAK6496303.1"/>
    </source>
</evidence>
<feature type="compositionally biased region" description="Basic and acidic residues" evidence="1">
    <location>
        <begin position="92"/>
        <end position="106"/>
    </location>
</feature>